<accession>A0A3S1IUV6</accession>
<dbReference type="EMBL" id="RSCL01000015">
    <property type="protein sequence ID" value="RUT02803.1"/>
    <property type="molecule type" value="Genomic_DNA"/>
</dbReference>
<reference evidence="1" key="1">
    <citation type="submission" date="2018-12" db="EMBL/GenBank/DDBJ databases">
        <authorList>
            <person name="Will S."/>
            <person name="Neumann-Schaal M."/>
            <person name="Henke P."/>
        </authorList>
    </citation>
    <scope>NUCLEOTIDE SEQUENCE</scope>
    <source>
        <strain evidence="1">PCC 7102</strain>
    </source>
</reference>
<name>A0A3S1IUV6_9CYAN</name>
<sequence length="660" mass="75340">MVSINDIIMREVNPFDLVNTKVGNFWNDNQDYASVVESIHQEVINDIESYLDLVSKDNRSRTLLLVGDSGSGKSYLLGRLKKTFNSKAFFAYIGPWADNDYIWRHILRYTVDSLVQIPEGQQESQLILWLKSLSAFTKRSTKKNFADSIWQSLLNDRQKFIKHLKNEYKLASIYNPEMFFGVLYDLTNPELSDLASEWLRGDDLSEESMQALKVKFCIDTEDAAKNILANFGKISTQTQPIVLCFDQVETTAKFDSNPQPLFNINTTIHNDNIKNFLIIISIVKNPWMRANKFILQADKARIEKDIQLKPINLNQAEALWAYRLQPLHQAANLQPDTSIFPLTTKLLQYNFPGGKALPRNIIILGRQQYQEYKELLIEAGKGGNKDQAEFELIWLKEIKNTQERINQISYVAAHDLIKMLQLSLDALELLSVKTKFINGKYDSSSLSYQHHKVGKRGVIWTEDANMVTFFNVMNAAQKVIQQSLCQKLYLIRMASVGDAKLKGNQIYQQIFKGTRNIHIKPNLESVHILATYQSLVNSCISQELLIGGKTIQVPELQDLMRKSKILENCTVLQDLGLIAKDNSTGIQAKDLQPIKDFLLNLITTQQFLGISTLLSQAQNQYPNVSDSDIQGLIDSLRDEDRVKLMDTNKNMEQLICLVAK</sequence>
<keyword evidence="2" id="KW-1185">Reference proteome</keyword>
<evidence type="ECO:0008006" key="3">
    <source>
        <dbReference type="Google" id="ProtNLM"/>
    </source>
</evidence>
<dbReference type="InterPro" id="IPR027417">
    <property type="entry name" value="P-loop_NTPase"/>
</dbReference>
<proteinExistence type="predicted"/>
<organism evidence="1 2">
    <name type="scientific">Dulcicalothrix desertica PCC 7102</name>
    <dbReference type="NCBI Taxonomy" id="232991"/>
    <lineage>
        <taxon>Bacteria</taxon>
        <taxon>Bacillati</taxon>
        <taxon>Cyanobacteriota</taxon>
        <taxon>Cyanophyceae</taxon>
        <taxon>Nostocales</taxon>
        <taxon>Calotrichaceae</taxon>
        <taxon>Dulcicalothrix</taxon>
    </lineage>
</organism>
<dbReference type="RefSeq" id="WP_127083985.1">
    <property type="nucleotide sequence ID" value="NZ_RSCL01000015.1"/>
</dbReference>
<evidence type="ECO:0000313" key="1">
    <source>
        <dbReference type="EMBL" id="RUT02803.1"/>
    </source>
</evidence>
<dbReference type="Proteomes" id="UP000271624">
    <property type="component" value="Unassembled WGS sequence"/>
</dbReference>
<dbReference type="OrthoDB" id="227666at2"/>
<protein>
    <recommendedName>
        <fullName evidence="3">KAP NTPase domain-containing protein</fullName>
    </recommendedName>
</protein>
<reference evidence="1" key="2">
    <citation type="journal article" date="2019" name="Genome Biol. Evol.">
        <title>Day and night: Metabolic profiles and evolutionary relationships of six axenic non-marine cyanobacteria.</title>
        <authorList>
            <person name="Will S.E."/>
            <person name="Henke P."/>
            <person name="Boedeker C."/>
            <person name="Huang S."/>
            <person name="Brinkmann H."/>
            <person name="Rohde M."/>
            <person name="Jarek M."/>
            <person name="Friedl T."/>
            <person name="Seufert S."/>
            <person name="Schumacher M."/>
            <person name="Overmann J."/>
            <person name="Neumann-Schaal M."/>
            <person name="Petersen J."/>
        </authorList>
    </citation>
    <scope>NUCLEOTIDE SEQUENCE [LARGE SCALE GENOMIC DNA]</scope>
    <source>
        <strain evidence="1">PCC 7102</strain>
    </source>
</reference>
<evidence type="ECO:0000313" key="2">
    <source>
        <dbReference type="Proteomes" id="UP000271624"/>
    </source>
</evidence>
<dbReference type="Gene3D" id="3.40.50.300">
    <property type="entry name" value="P-loop containing nucleotide triphosphate hydrolases"/>
    <property type="match status" value="1"/>
</dbReference>
<dbReference type="AlphaFoldDB" id="A0A3S1IUV6"/>
<dbReference type="SUPFAM" id="SSF52540">
    <property type="entry name" value="P-loop containing nucleoside triphosphate hydrolases"/>
    <property type="match status" value="1"/>
</dbReference>
<gene>
    <name evidence="1" type="ORF">DSM106972_057230</name>
</gene>
<comment type="caution">
    <text evidence="1">The sequence shown here is derived from an EMBL/GenBank/DDBJ whole genome shotgun (WGS) entry which is preliminary data.</text>
</comment>